<dbReference type="Proteomes" id="UP000499080">
    <property type="component" value="Unassembled WGS sequence"/>
</dbReference>
<sequence>MTYKKEDEDAGCLIVKAPALAPTHPSVVVI</sequence>
<dbReference type="AlphaFoldDB" id="A0A4Y2BBA3"/>
<proteinExistence type="predicted"/>
<accession>A0A4Y2BBA3</accession>
<gene>
    <name evidence="1" type="ORF">AVEN_172184_1</name>
</gene>
<organism evidence="1 2">
    <name type="scientific">Araneus ventricosus</name>
    <name type="common">Orbweaver spider</name>
    <name type="synonym">Epeira ventricosa</name>
    <dbReference type="NCBI Taxonomy" id="182803"/>
    <lineage>
        <taxon>Eukaryota</taxon>
        <taxon>Metazoa</taxon>
        <taxon>Ecdysozoa</taxon>
        <taxon>Arthropoda</taxon>
        <taxon>Chelicerata</taxon>
        <taxon>Arachnida</taxon>
        <taxon>Araneae</taxon>
        <taxon>Araneomorphae</taxon>
        <taxon>Entelegynae</taxon>
        <taxon>Araneoidea</taxon>
        <taxon>Araneidae</taxon>
        <taxon>Araneus</taxon>
    </lineage>
</organism>
<feature type="non-terminal residue" evidence="1">
    <location>
        <position position="30"/>
    </location>
</feature>
<protein>
    <submittedName>
        <fullName evidence="1">Uncharacterized protein</fullName>
    </submittedName>
</protein>
<name>A0A4Y2BBA3_ARAVE</name>
<evidence type="ECO:0000313" key="2">
    <source>
        <dbReference type="Proteomes" id="UP000499080"/>
    </source>
</evidence>
<reference evidence="1 2" key="1">
    <citation type="journal article" date="2019" name="Sci. Rep.">
        <title>Orb-weaving spider Araneus ventricosus genome elucidates the spidroin gene catalogue.</title>
        <authorList>
            <person name="Kono N."/>
            <person name="Nakamura H."/>
            <person name="Ohtoshi R."/>
            <person name="Moran D.A.P."/>
            <person name="Shinohara A."/>
            <person name="Yoshida Y."/>
            <person name="Fujiwara M."/>
            <person name="Mori M."/>
            <person name="Tomita M."/>
            <person name="Arakawa K."/>
        </authorList>
    </citation>
    <scope>NUCLEOTIDE SEQUENCE [LARGE SCALE GENOMIC DNA]</scope>
</reference>
<dbReference type="EMBL" id="BGPR01235049">
    <property type="protein sequence ID" value="GBL89592.1"/>
    <property type="molecule type" value="Genomic_DNA"/>
</dbReference>
<evidence type="ECO:0000313" key="1">
    <source>
        <dbReference type="EMBL" id="GBL89592.1"/>
    </source>
</evidence>
<keyword evidence="2" id="KW-1185">Reference proteome</keyword>
<comment type="caution">
    <text evidence="1">The sequence shown here is derived from an EMBL/GenBank/DDBJ whole genome shotgun (WGS) entry which is preliminary data.</text>
</comment>